<evidence type="ECO:0000313" key="1">
    <source>
        <dbReference type="EMBL" id="KAI8535107.1"/>
    </source>
</evidence>
<dbReference type="EMBL" id="CM046397">
    <property type="protein sequence ID" value="KAI8535107.1"/>
    <property type="molecule type" value="Genomic_DNA"/>
</dbReference>
<gene>
    <name evidence="1" type="ORF">RHMOL_Rhmol10G0149400</name>
</gene>
<comment type="caution">
    <text evidence="1">The sequence shown here is derived from an EMBL/GenBank/DDBJ whole genome shotgun (WGS) entry which is preliminary data.</text>
</comment>
<name>A0ACC0M3I5_RHOML</name>
<reference evidence="1" key="1">
    <citation type="submission" date="2022-02" db="EMBL/GenBank/DDBJ databases">
        <title>Plant Genome Project.</title>
        <authorList>
            <person name="Zhang R.-G."/>
        </authorList>
    </citation>
    <scope>NUCLEOTIDE SEQUENCE</scope>
    <source>
        <strain evidence="1">AT1</strain>
    </source>
</reference>
<dbReference type="Proteomes" id="UP001062846">
    <property type="component" value="Chromosome 10"/>
</dbReference>
<accession>A0ACC0M3I5</accession>
<evidence type="ECO:0000313" key="2">
    <source>
        <dbReference type="Proteomes" id="UP001062846"/>
    </source>
</evidence>
<sequence>MGKIFSPRSGIGADMGSLSVLGIGYENPHIRPDCLDCHPYFLSREECSPSSESVLILLLSRKAGLLNHWEC</sequence>
<proteinExistence type="predicted"/>
<organism evidence="1 2">
    <name type="scientific">Rhododendron molle</name>
    <name type="common">Chinese azalea</name>
    <name type="synonym">Azalea mollis</name>
    <dbReference type="NCBI Taxonomy" id="49168"/>
    <lineage>
        <taxon>Eukaryota</taxon>
        <taxon>Viridiplantae</taxon>
        <taxon>Streptophyta</taxon>
        <taxon>Embryophyta</taxon>
        <taxon>Tracheophyta</taxon>
        <taxon>Spermatophyta</taxon>
        <taxon>Magnoliopsida</taxon>
        <taxon>eudicotyledons</taxon>
        <taxon>Gunneridae</taxon>
        <taxon>Pentapetalae</taxon>
        <taxon>asterids</taxon>
        <taxon>Ericales</taxon>
        <taxon>Ericaceae</taxon>
        <taxon>Ericoideae</taxon>
        <taxon>Rhodoreae</taxon>
        <taxon>Rhododendron</taxon>
    </lineage>
</organism>
<protein>
    <submittedName>
        <fullName evidence="1">Uncharacterized protein</fullName>
    </submittedName>
</protein>
<keyword evidence="2" id="KW-1185">Reference proteome</keyword>